<evidence type="ECO:0000313" key="2">
    <source>
        <dbReference type="EMBL" id="KIF51491.1"/>
    </source>
</evidence>
<keyword evidence="1" id="KW-0732">Signal</keyword>
<accession>A0A0C1ZEK7</accession>
<gene>
    <name evidence="2" type="ORF">H735_19480</name>
</gene>
<sequence length="520" mass="58867">MTKKYWIAGALGVCLMASYWLSDEQTAAAAANIEPAQNGLDKRKTSQGERTSLIEVKQALTSSVLERNNDLAFEKALESTLSDQPEQVQDAFGSSVVNYSGDLTQTYVSSNANNDATNNGKPIINLAVEQQLQTIIFGWELTQNNPINYSLGLEQLFEDPEGDLLTTRIWLENANGLSVLNQGQIMLQGAPKAFDQTTYLAVSARDDHHGTEDHAWVTTRFELPAVAEEQNDTEHPLIDGIVYRLESTTLLGGKKYAYEVVYCEAFKFVEEEVFYAASNNKTRCPEEHELKKVGQYQISDESLIVQANGSQQIWTTKKVYTSRVHKETENYFITVFDDNRFESYTMQKNKRSMEERLNVNTGEKLYQTTLFDLLIPTAGGYRLATASNYIFNRNFAQDGEWYDSFDSDLNVVTSYSDLFGHEMCPFWDVSIIAGEGMFSDIISYSDKADCQTAPKLSTYAFVIFNNDYHPNDVFLHGETYSYILRPLPQYASEVEEFKINMIYHDPIGTKTTQKLTKNSK</sequence>
<protein>
    <submittedName>
        <fullName evidence="2">Uncharacterized protein</fullName>
    </submittedName>
</protein>
<evidence type="ECO:0000256" key="1">
    <source>
        <dbReference type="SAM" id="SignalP"/>
    </source>
</evidence>
<comment type="caution">
    <text evidence="2">The sequence shown here is derived from an EMBL/GenBank/DDBJ whole genome shotgun (WGS) entry which is preliminary data.</text>
</comment>
<feature type="chain" id="PRO_5002144895" evidence="1">
    <location>
        <begin position="23"/>
        <end position="520"/>
    </location>
</feature>
<proteinExistence type="predicted"/>
<organism evidence="2 3">
    <name type="scientific">Vibrio owensii CAIM 1854 = LMG 25443</name>
    <dbReference type="NCBI Taxonomy" id="1229493"/>
    <lineage>
        <taxon>Bacteria</taxon>
        <taxon>Pseudomonadati</taxon>
        <taxon>Pseudomonadota</taxon>
        <taxon>Gammaproteobacteria</taxon>
        <taxon>Vibrionales</taxon>
        <taxon>Vibrionaceae</taxon>
        <taxon>Vibrio</taxon>
    </lineage>
</organism>
<reference evidence="2 3" key="1">
    <citation type="submission" date="2014-07" db="EMBL/GenBank/DDBJ databases">
        <title>Unique and conserved regions in Vibrio harveyi and related species in comparison with the shrimp pathogen Vibrio harveyi CAIM 1792.</title>
        <authorList>
            <person name="Espinoza-Valles I."/>
            <person name="Vora G."/>
            <person name="Leekitcharoenphon P."/>
            <person name="Ussery D."/>
            <person name="Hoj L."/>
            <person name="Gomez-Gil B."/>
        </authorList>
    </citation>
    <scope>NUCLEOTIDE SEQUENCE [LARGE SCALE GENOMIC DNA]</scope>
    <source>
        <strain evidence="3">CAIM 1854 / LMG 25443</strain>
    </source>
</reference>
<dbReference type="AlphaFoldDB" id="A0A0C1ZEK7"/>
<feature type="signal peptide" evidence="1">
    <location>
        <begin position="1"/>
        <end position="22"/>
    </location>
</feature>
<dbReference type="EMBL" id="JPRD01000036">
    <property type="protein sequence ID" value="KIF51491.1"/>
    <property type="molecule type" value="Genomic_DNA"/>
</dbReference>
<name>A0A0C1ZEK7_9VIBR</name>
<dbReference type="PATRIC" id="fig|1229493.5.peg.3227"/>
<dbReference type="RefSeq" id="WP_020196668.1">
    <property type="nucleotide sequence ID" value="NZ_BAOH01000067.1"/>
</dbReference>
<evidence type="ECO:0000313" key="3">
    <source>
        <dbReference type="Proteomes" id="UP000031586"/>
    </source>
</evidence>
<dbReference type="Proteomes" id="UP000031586">
    <property type="component" value="Unassembled WGS sequence"/>
</dbReference>